<dbReference type="Proteomes" id="UP000228947">
    <property type="component" value="Unassembled WGS sequence"/>
</dbReference>
<dbReference type="InterPro" id="IPR018261">
    <property type="entry name" value="Ribosomal_bL27_CS"/>
</dbReference>
<evidence type="ECO:0000256" key="5">
    <source>
        <dbReference type="HAMAP-Rule" id="MF_00539"/>
    </source>
</evidence>
<reference evidence="9 10" key="1">
    <citation type="submission" date="2017-11" db="EMBL/GenBank/DDBJ databases">
        <title>Evolution of Phototrophy in the Chloroflexi Phylum Driven by Horizontal Gene Transfer.</title>
        <authorList>
            <person name="Ward L.M."/>
            <person name="Hemp J."/>
            <person name="Shih P.M."/>
            <person name="Mcglynn S.E."/>
            <person name="Fischer W."/>
        </authorList>
    </citation>
    <scope>NUCLEOTIDE SEQUENCE [LARGE SCALE GENOMIC DNA]</scope>
    <source>
        <strain evidence="8">CP1_1M</strain>
        <strain evidence="7">JP3_13</strain>
    </source>
</reference>
<accession>A0A2M8PCV5</accession>
<dbReference type="Pfam" id="PF01016">
    <property type="entry name" value="Ribosomal_L27"/>
    <property type="match status" value="1"/>
</dbReference>
<dbReference type="SUPFAM" id="SSF110324">
    <property type="entry name" value="Ribosomal L27 protein-like"/>
    <property type="match status" value="1"/>
</dbReference>
<keyword evidence="3 5" id="KW-0687">Ribonucleoprotein</keyword>
<comment type="caution">
    <text evidence="7">The sequence shown here is derived from an EMBL/GenBank/DDBJ whole genome shotgun (WGS) entry which is preliminary data.</text>
</comment>
<dbReference type="Gene3D" id="2.40.50.100">
    <property type="match status" value="1"/>
</dbReference>
<gene>
    <name evidence="5" type="primary">rpmA</name>
    <name evidence="7" type="ORF">CUN49_10945</name>
    <name evidence="8" type="ORF">CUN50_01915</name>
</gene>
<evidence type="ECO:0000256" key="1">
    <source>
        <dbReference type="ARBA" id="ARBA00010797"/>
    </source>
</evidence>
<dbReference type="NCBIfam" id="TIGR00062">
    <property type="entry name" value="L27"/>
    <property type="match status" value="1"/>
</dbReference>
<proteinExistence type="inferred from homology"/>
<organism evidence="7 10">
    <name type="scientific">Candidatus Thermofonsia Clade 1 bacterium</name>
    <dbReference type="NCBI Taxonomy" id="2364210"/>
    <lineage>
        <taxon>Bacteria</taxon>
        <taxon>Bacillati</taxon>
        <taxon>Chloroflexota</taxon>
        <taxon>Candidatus Thermofontia</taxon>
        <taxon>Candidatus Thermofonsia Clade 1</taxon>
    </lineage>
</organism>
<dbReference type="PRINTS" id="PR00063">
    <property type="entry name" value="RIBOSOMALL27"/>
</dbReference>
<name>A0A2M8PCV5_9CHLR</name>
<dbReference type="InterPro" id="IPR001684">
    <property type="entry name" value="Ribosomal_bL27"/>
</dbReference>
<sequence>MAHKKGSGSSRNGRESHSKRLGVKRFGGEFVIPGNIIVRQRGNRFYPGPGTQQGRDFTIYAVEQGYVSFEWARGGRRLVAVRPEPKPAANAEAAAD</sequence>
<evidence type="ECO:0000313" key="7">
    <source>
        <dbReference type="EMBL" id="PJF35364.1"/>
    </source>
</evidence>
<keyword evidence="2 5" id="KW-0689">Ribosomal protein</keyword>
<dbReference type="EMBL" id="PGTM01000166">
    <property type="protein sequence ID" value="PJF35364.1"/>
    <property type="molecule type" value="Genomic_DNA"/>
</dbReference>
<evidence type="ECO:0000256" key="4">
    <source>
        <dbReference type="ARBA" id="ARBA00035175"/>
    </source>
</evidence>
<dbReference type="GO" id="GO:1990904">
    <property type="term" value="C:ribonucleoprotein complex"/>
    <property type="evidence" value="ECO:0007669"/>
    <property type="project" value="UniProtKB-KW"/>
</dbReference>
<dbReference type="Proteomes" id="UP000229681">
    <property type="component" value="Unassembled WGS sequence"/>
</dbReference>
<evidence type="ECO:0000256" key="6">
    <source>
        <dbReference type="SAM" id="MobiDB-lite"/>
    </source>
</evidence>
<dbReference type="GO" id="GO:0006412">
    <property type="term" value="P:translation"/>
    <property type="evidence" value="ECO:0007669"/>
    <property type="project" value="UniProtKB-UniRule"/>
</dbReference>
<dbReference type="EMBL" id="PGTL01000005">
    <property type="protein sequence ID" value="PJF43033.1"/>
    <property type="molecule type" value="Genomic_DNA"/>
</dbReference>
<feature type="region of interest" description="Disordered" evidence="6">
    <location>
        <begin position="1"/>
        <end position="21"/>
    </location>
</feature>
<dbReference type="FunFam" id="2.40.50.100:FF:000060">
    <property type="entry name" value="Apicoplast ribosomal protein L27"/>
    <property type="match status" value="1"/>
</dbReference>
<evidence type="ECO:0000313" key="8">
    <source>
        <dbReference type="EMBL" id="PJF43033.1"/>
    </source>
</evidence>
<dbReference type="PROSITE" id="PS00831">
    <property type="entry name" value="RIBOSOMAL_L27"/>
    <property type="match status" value="1"/>
</dbReference>
<evidence type="ECO:0000313" key="10">
    <source>
        <dbReference type="Proteomes" id="UP000229681"/>
    </source>
</evidence>
<dbReference type="HAMAP" id="MF_00539">
    <property type="entry name" value="Ribosomal_bL27"/>
    <property type="match status" value="1"/>
</dbReference>
<dbReference type="AlphaFoldDB" id="A0A2M8PCV5"/>
<dbReference type="PANTHER" id="PTHR15893:SF0">
    <property type="entry name" value="LARGE RIBOSOMAL SUBUNIT PROTEIN BL27M"/>
    <property type="match status" value="1"/>
</dbReference>
<evidence type="ECO:0000256" key="2">
    <source>
        <dbReference type="ARBA" id="ARBA00022980"/>
    </source>
</evidence>
<dbReference type="PANTHER" id="PTHR15893">
    <property type="entry name" value="RIBOSOMAL PROTEIN L27"/>
    <property type="match status" value="1"/>
</dbReference>
<comment type="similarity">
    <text evidence="1 5">Belongs to the bacterial ribosomal protein bL27 family.</text>
</comment>
<evidence type="ECO:0000256" key="3">
    <source>
        <dbReference type="ARBA" id="ARBA00023274"/>
    </source>
</evidence>
<dbReference type="GO" id="GO:0003735">
    <property type="term" value="F:structural constituent of ribosome"/>
    <property type="evidence" value="ECO:0007669"/>
    <property type="project" value="InterPro"/>
</dbReference>
<protein>
    <recommendedName>
        <fullName evidence="4 5">Large ribosomal subunit protein bL27</fullName>
    </recommendedName>
</protein>
<dbReference type="GO" id="GO:0005840">
    <property type="term" value="C:ribosome"/>
    <property type="evidence" value="ECO:0007669"/>
    <property type="project" value="UniProtKB-KW"/>
</dbReference>
<evidence type="ECO:0000313" key="9">
    <source>
        <dbReference type="Proteomes" id="UP000228947"/>
    </source>
</evidence>